<protein>
    <submittedName>
        <fullName evidence="1">Uncharacterized protein</fullName>
    </submittedName>
</protein>
<dbReference type="OrthoDB" id="1799291at2"/>
<proteinExistence type="predicted"/>
<dbReference type="AlphaFoldDB" id="A0A2U3K534"/>
<dbReference type="EMBL" id="OMOF01000048">
    <property type="protein sequence ID" value="SPF34785.1"/>
    <property type="molecule type" value="Genomic_DNA"/>
</dbReference>
<evidence type="ECO:0000313" key="2">
    <source>
        <dbReference type="Proteomes" id="UP000238916"/>
    </source>
</evidence>
<reference evidence="2" key="1">
    <citation type="submission" date="2018-02" db="EMBL/GenBank/DDBJ databases">
        <authorList>
            <person name="Hausmann B."/>
        </authorList>
    </citation>
    <scope>NUCLEOTIDE SEQUENCE [LARGE SCALE GENOMIC DNA]</scope>
    <source>
        <strain evidence="2">Peat soil MAG SbF1</strain>
    </source>
</reference>
<organism evidence="1 2">
    <name type="scientific">Candidatus Desulfosporosinus infrequens</name>
    <dbReference type="NCBI Taxonomy" id="2043169"/>
    <lineage>
        <taxon>Bacteria</taxon>
        <taxon>Bacillati</taxon>
        <taxon>Bacillota</taxon>
        <taxon>Clostridia</taxon>
        <taxon>Eubacteriales</taxon>
        <taxon>Desulfitobacteriaceae</taxon>
        <taxon>Desulfosporosinus</taxon>
    </lineage>
</organism>
<gene>
    <name evidence="1" type="ORF">SBF1_1410020</name>
</gene>
<accession>A0A2U3K534</accession>
<sequence length="97" mass="11160">MIIITSQHYRNDKITESKKLELIDCSELVLTVYAVGFDDLYILHDGHHAREAALELGISVTYECIDHPAGLTGEDLLEQSRQDGDWYYIKTGDFVWR</sequence>
<dbReference type="Proteomes" id="UP000238916">
    <property type="component" value="Unassembled WGS sequence"/>
</dbReference>
<name>A0A2U3K534_9FIRM</name>
<evidence type="ECO:0000313" key="1">
    <source>
        <dbReference type="EMBL" id="SPF34785.1"/>
    </source>
</evidence>